<name>A0A927RF28_9BACL</name>
<dbReference type="Gene3D" id="3.40.50.620">
    <property type="entry name" value="HUPs"/>
    <property type="match status" value="1"/>
</dbReference>
<dbReference type="InterPro" id="IPR006016">
    <property type="entry name" value="UspA"/>
</dbReference>
<sequence>MYKKILVAVDGSDNSKRAAQHAAYLASLTTEVFVEVLYILDYDRTCSDVIQNAGREDLHIDRKNRIAPIEALFEEHTIAYELIIKHGEPGPTIVSHANQGDFNLVVIGSRGLNTFQEMVLGSVSHKVAKRVTAPVLIVK</sequence>
<organism evidence="3 4">
    <name type="scientific">Sporosarcina limicola</name>
    <dbReference type="NCBI Taxonomy" id="34101"/>
    <lineage>
        <taxon>Bacteria</taxon>
        <taxon>Bacillati</taxon>
        <taxon>Bacillota</taxon>
        <taxon>Bacilli</taxon>
        <taxon>Bacillales</taxon>
        <taxon>Caryophanaceae</taxon>
        <taxon>Sporosarcina</taxon>
    </lineage>
</organism>
<dbReference type="InterPro" id="IPR014729">
    <property type="entry name" value="Rossmann-like_a/b/a_fold"/>
</dbReference>
<dbReference type="InterPro" id="IPR006015">
    <property type="entry name" value="Universal_stress_UspA"/>
</dbReference>
<dbReference type="SUPFAM" id="SSF52402">
    <property type="entry name" value="Adenine nucleotide alpha hydrolases-like"/>
    <property type="match status" value="1"/>
</dbReference>
<dbReference type="CDD" id="cd00293">
    <property type="entry name" value="USP-like"/>
    <property type="match status" value="1"/>
</dbReference>
<reference evidence="3" key="1">
    <citation type="submission" date="2020-10" db="EMBL/GenBank/DDBJ databases">
        <title>Genomic Encyclopedia of Type Strains, Phase IV (KMG-IV): sequencing the most valuable type-strain genomes for metagenomic binning, comparative biology and taxonomic classification.</title>
        <authorList>
            <person name="Goeker M."/>
        </authorList>
    </citation>
    <scope>NUCLEOTIDE SEQUENCE</scope>
    <source>
        <strain evidence="3">DSM 13886</strain>
    </source>
</reference>
<dbReference type="Pfam" id="PF00582">
    <property type="entry name" value="Usp"/>
    <property type="match status" value="1"/>
</dbReference>
<gene>
    <name evidence="3" type="ORF">H4683_002236</name>
</gene>
<evidence type="ECO:0000256" key="1">
    <source>
        <dbReference type="ARBA" id="ARBA00008791"/>
    </source>
</evidence>
<dbReference type="PANTHER" id="PTHR46268:SF6">
    <property type="entry name" value="UNIVERSAL STRESS PROTEIN UP12"/>
    <property type="match status" value="1"/>
</dbReference>
<evidence type="ECO:0000313" key="3">
    <source>
        <dbReference type="EMBL" id="MBE1555137.1"/>
    </source>
</evidence>
<keyword evidence="4" id="KW-1185">Reference proteome</keyword>
<comment type="caution">
    <text evidence="3">The sequence shown here is derived from an EMBL/GenBank/DDBJ whole genome shotgun (WGS) entry which is preliminary data.</text>
</comment>
<protein>
    <submittedName>
        <fullName evidence="3">Nucleotide-binding universal stress UspA family protein</fullName>
    </submittedName>
</protein>
<dbReference type="AlphaFoldDB" id="A0A927RF28"/>
<accession>A0A927RF28</accession>
<dbReference type="PRINTS" id="PR01438">
    <property type="entry name" value="UNVRSLSTRESS"/>
</dbReference>
<evidence type="ECO:0000259" key="2">
    <source>
        <dbReference type="Pfam" id="PF00582"/>
    </source>
</evidence>
<evidence type="ECO:0000313" key="4">
    <source>
        <dbReference type="Proteomes" id="UP000658225"/>
    </source>
</evidence>
<feature type="domain" description="UspA" evidence="2">
    <location>
        <begin position="1"/>
        <end position="139"/>
    </location>
</feature>
<comment type="similarity">
    <text evidence="1">Belongs to the universal stress protein A family.</text>
</comment>
<dbReference type="Proteomes" id="UP000658225">
    <property type="component" value="Unassembled WGS sequence"/>
</dbReference>
<dbReference type="RefSeq" id="WP_192598884.1">
    <property type="nucleotide sequence ID" value="NZ_JADBEL010000011.1"/>
</dbReference>
<dbReference type="EMBL" id="JADBEL010000011">
    <property type="protein sequence ID" value="MBE1555137.1"/>
    <property type="molecule type" value="Genomic_DNA"/>
</dbReference>
<dbReference type="PANTHER" id="PTHR46268">
    <property type="entry name" value="STRESS RESPONSE PROTEIN NHAX"/>
    <property type="match status" value="1"/>
</dbReference>
<proteinExistence type="inferred from homology"/>